<reference evidence="2 3" key="2">
    <citation type="submission" date="2018-11" db="EMBL/GenBank/DDBJ databases">
        <authorList>
            <consortium name="Pathogen Informatics"/>
        </authorList>
    </citation>
    <scope>NUCLEOTIDE SEQUENCE [LARGE SCALE GENOMIC DNA]</scope>
    <source>
        <strain evidence="2">Dakar</strain>
        <strain evidence="3">Dakar, Senegal</strain>
    </source>
</reference>
<dbReference type="InterPro" id="IPR058912">
    <property type="entry name" value="HTH_animal"/>
</dbReference>
<dbReference type="PROSITE" id="PS50878">
    <property type="entry name" value="RT_POL"/>
    <property type="match status" value="1"/>
</dbReference>
<accession>A0A183JF45</accession>
<reference evidence="4" key="1">
    <citation type="submission" date="2016-06" db="UniProtKB">
        <authorList>
            <consortium name="WormBaseParasite"/>
        </authorList>
    </citation>
    <scope>IDENTIFICATION</scope>
</reference>
<evidence type="ECO:0000259" key="1">
    <source>
        <dbReference type="PROSITE" id="PS50878"/>
    </source>
</evidence>
<dbReference type="WBParaSite" id="SCUD_0000130901-mRNA-1">
    <property type="protein sequence ID" value="SCUD_0000130901-mRNA-1"/>
    <property type="gene ID" value="SCUD_0000130901"/>
</dbReference>
<dbReference type="EMBL" id="UZAK01001030">
    <property type="protein sequence ID" value="VDO66870.1"/>
    <property type="molecule type" value="Genomic_DNA"/>
</dbReference>
<evidence type="ECO:0000313" key="4">
    <source>
        <dbReference type="WBParaSite" id="SCUD_0000130901-mRNA-1"/>
    </source>
</evidence>
<dbReference type="AlphaFoldDB" id="A0A183JF45"/>
<dbReference type="InterPro" id="IPR000477">
    <property type="entry name" value="RT_dom"/>
</dbReference>
<evidence type="ECO:0000313" key="2">
    <source>
        <dbReference type="EMBL" id="VDO66870.1"/>
    </source>
</evidence>
<protein>
    <submittedName>
        <fullName evidence="4">Reverse transcriptase domain-containing protein</fullName>
    </submittedName>
</protein>
<dbReference type="SUPFAM" id="SSF56672">
    <property type="entry name" value="DNA/RNA polymerases"/>
    <property type="match status" value="1"/>
</dbReference>
<name>A0A183JF45_9TREM</name>
<dbReference type="CDD" id="cd00304">
    <property type="entry name" value="RT_like"/>
    <property type="match status" value="1"/>
</dbReference>
<dbReference type="STRING" id="6186.A0A183JF45"/>
<evidence type="ECO:0000313" key="3">
    <source>
        <dbReference type="Proteomes" id="UP000279833"/>
    </source>
</evidence>
<keyword evidence="3" id="KW-1185">Reference proteome</keyword>
<dbReference type="Proteomes" id="UP000279833">
    <property type="component" value="Unassembled WGS sequence"/>
</dbReference>
<sequence length="336" mass="38794">MISLDVSSLFTNIPLLEMDDFICNELTTRRIETPIPPSAIKQLILRCTMNVQFRFDNEYYRQLDGVAMGSPLGPLLANIFLAKLENGPLKSAITHLPTYYRYIDDAPIVLEKENDKHNLLNIFNNVHPSINFTSGDEQNNSISFLDVQITRTDGTIKRRVHRKSAAGQYTHFHSAVPIGYNRNLIKILTHCAGITCSEDTIEEELNNIRNLLSLNGYPMKFIDKHMTEKKTRTKIPIVPKKVLFIKLQFINDTIEEVMTRKLRRAVQKTFNTAKLNVIFYNHPKIRTSVKDRLPEFAKSMCIYRFNCSCVASYIGRTIRQVRHRITEHHPTWLSKG</sequence>
<proteinExistence type="predicted"/>
<gene>
    <name evidence="2" type="ORF">SCUD_LOCUS1310</name>
</gene>
<feature type="domain" description="Reverse transcriptase" evidence="1">
    <location>
        <begin position="1"/>
        <end position="156"/>
    </location>
</feature>
<dbReference type="PANTHER" id="PTHR21301:SF10">
    <property type="entry name" value="REVERSE TRANSCRIPTASE DOMAIN-CONTAINING PROTEIN"/>
    <property type="match status" value="1"/>
</dbReference>
<dbReference type="Pfam" id="PF00078">
    <property type="entry name" value="RVT_1"/>
    <property type="match status" value="1"/>
</dbReference>
<organism evidence="4">
    <name type="scientific">Schistosoma curassoni</name>
    <dbReference type="NCBI Taxonomy" id="6186"/>
    <lineage>
        <taxon>Eukaryota</taxon>
        <taxon>Metazoa</taxon>
        <taxon>Spiralia</taxon>
        <taxon>Lophotrochozoa</taxon>
        <taxon>Platyhelminthes</taxon>
        <taxon>Trematoda</taxon>
        <taxon>Digenea</taxon>
        <taxon>Strigeidida</taxon>
        <taxon>Schistosomatoidea</taxon>
        <taxon>Schistosomatidae</taxon>
        <taxon>Schistosoma</taxon>
    </lineage>
</organism>
<dbReference type="PANTHER" id="PTHR21301">
    <property type="entry name" value="REVERSE TRANSCRIPTASE"/>
    <property type="match status" value="1"/>
</dbReference>
<dbReference type="Pfam" id="PF26215">
    <property type="entry name" value="HTH_animal"/>
    <property type="match status" value="1"/>
</dbReference>
<dbReference type="InterPro" id="IPR043502">
    <property type="entry name" value="DNA/RNA_pol_sf"/>
</dbReference>